<reference evidence="3 4" key="1">
    <citation type="submission" date="2021-03" db="EMBL/GenBank/DDBJ databases">
        <title>novel species isolated from a fishpond in China.</title>
        <authorList>
            <person name="Lu H."/>
            <person name="Cai Z."/>
        </authorList>
    </citation>
    <scope>NUCLEOTIDE SEQUENCE [LARGE SCALE GENOMIC DNA]</scope>
    <source>
        <strain evidence="3 4">JCM 31546</strain>
    </source>
</reference>
<accession>A0ABS3BXG0</accession>
<dbReference type="InterPro" id="IPR002347">
    <property type="entry name" value="SDR_fam"/>
</dbReference>
<organism evidence="3 4">
    <name type="scientific">Algoriphagus aestuariicola</name>
    <dbReference type="NCBI Taxonomy" id="1852016"/>
    <lineage>
        <taxon>Bacteria</taxon>
        <taxon>Pseudomonadati</taxon>
        <taxon>Bacteroidota</taxon>
        <taxon>Cytophagia</taxon>
        <taxon>Cytophagales</taxon>
        <taxon>Cyclobacteriaceae</taxon>
        <taxon>Algoriphagus</taxon>
    </lineage>
</organism>
<dbReference type="Proteomes" id="UP000664698">
    <property type="component" value="Unassembled WGS sequence"/>
</dbReference>
<evidence type="ECO:0000256" key="2">
    <source>
        <dbReference type="ARBA" id="ARBA00023002"/>
    </source>
</evidence>
<evidence type="ECO:0000256" key="1">
    <source>
        <dbReference type="ARBA" id="ARBA00006484"/>
    </source>
</evidence>
<dbReference type="Gene3D" id="3.40.50.720">
    <property type="entry name" value="NAD(P)-binding Rossmann-like Domain"/>
    <property type="match status" value="1"/>
</dbReference>
<evidence type="ECO:0000313" key="4">
    <source>
        <dbReference type="Proteomes" id="UP000664698"/>
    </source>
</evidence>
<evidence type="ECO:0000313" key="3">
    <source>
        <dbReference type="EMBL" id="MBN7803536.1"/>
    </source>
</evidence>
<dbReference type="InterPro" id="IPR036291">
    <property type="entry name" value="NAD(P)-bd_dom_sf"/>
</dbReference>
<keyword evidence="2" id="KW-0560">Oxidoreductase</keyword>
<dbReference type="RefSeq" id="WP_206571533.1">
    <property type="nucleotide sequence ID" value="NZ_JAFKCW010000006.1"/>
</dbReference>
<gene>
    <name evidence="3" type="ORF">J0A67_21890</name>
</gene>
<name>A0ABS3BXG0_9BACT</name>
<proteinExistence type="inferred from homology"/>
<sequence length="269" mass="28338">MLLKNKNAVLYGVSDSMAGAFARAFAREGARVFLTGRSLEKVKKVANEIIAAGGKAEAAEVDALNEREIADHLEAVLAVTGTVDISFNGICIQDTQDIPLIDMSLDDFVRPVTIAMQTQFLTATAAGRIMVKQGSGVILSLTATPGGVGYPLVGGFGPACCAIEGFSRDLAIELGPHDVRVVNIRSAGSPDSRPFRDALVNDQDAVQSFLRKLEDDTMLKQLPLMADIANAALFLASDLAGKITGVTIDVTAGTTNGLNYKIPVIPFVS</sequence>
<dbReference type="CDD" id="cd05233">
    <property type="entry name" value="SDR_c"/>
    <property type="match status" value="1"/>
</dbReference>
<dbReference type="PRINTS" id="PR00081">
    <property type="entry name" value="GDHRDH"/>
</dbReference>
<dbReference type="SUPFAM" id="SSF51735">
    <property type="entry name" value="NAD(P)-binding Rossmann-fold domains"/>
    <property type="match status" value="1"/>
</dbReference>
<comment type="caution">
    <text evidence="3">The sequence shown here is derived from an EMBL/GenBank/DDBJ whole genome shotgun (WGS) entry which is preliminary data.</text>
</comment>
<dbReference type="PANTHER" id="PTHR43669:SF14">
    <property type="entry name" value="OXIDOREDUCTASE"/>
    <property type="match status" value="1"/>
</dbReference>
<dbReference type="PANTHER" id="PTHR43669">
    <property type="entry name" value="5-KETO-D-GLUCONATE 5-REDUCTASE"/>
    <property type="match status" value="1"/>
</dbReference>
<comment type="similarity">
    <text evidence="1">Belongs to the short-chain dehydrogenases/reductases (SDR) family.</text>
</comment>
<keyword evidence="4" id="KW-1185">Reference proteome</keyword>
<protein>
    <submittedName>
        <fullName evidence="3">SDR family oxidoreductase</fullName>
    </submittedName>
</protein>
<dbReference type="EMBL" id="JAFKCW010000006">
    <property type="protein sequence ID" value="MBN7803536.1"/>
    <property type="molecule type" value="Genomic_DNA"/>
</dbReference>
<dbReference type="Pfam" id="PF13561">
    <property type="entry name" value="adh_short_C2"/>
    <property type="match status" value="1"/>
</dbReference>